<feature type="compositionally biased region" description="Low complexity" evidence="1">
    <location>
        <begin position="214"/>
        <end position="229"/>
    </location>
</feature>
<dbReference type="RefSeq" id="WP_143086895.1">
    <property type="nucleotide sequence ID" value="NZ_FOFT01000014.1"/>
</dbReference>
<accession>A0A1H9XA17</accession>
<feature type="region of interest" description="Disordered" evidence="1">
    <location>
        <begin position="214"/>
        <end position="316"/>
    </location>
</feature>
<evidence type="ECO:0000313" key="3">
    <source>
        <dbReference type="Proteomes" id="UP000199028"/>
    </source>
</evidence>
<dbReference type="Proteomes" id="UP000199028">
    <property type="component" value="Unassembled WGS sequence"/>
</dbReference>
<name>A0A1H9XA17_9PSEU</name>
<keyword evidence="3" id="KW-1185">Reference proteome</keyword>
<organism evidence="2 3">
    <name type="scientific">Lentzea flaviverrucosa</name>
    <dbReference type="NCBI Taxonomy" id="200379"/>
    <lineage>
        <taxon>Bacteria</taxon>
        <taxon>Bacillati</taxon>
        <taxon>Actinomycetota</taxon>
        <taxon>Actinomycetes</taxon>
        <taxon>Pseudonocardiales</taxon>
        <taxon>Pseudonocardiaceae</taxon>
        <taxon>Lentzea</taxon>
    </lineage>
</organism>
<sequence length="316" mass="33207">MAGRPNAIPPVKCAAHGRKTKRPCGKHAVPGAVVCELHGGKAQQVAERALDRLTLAEIIRGDPRPLHVALADALHTVDAAFVDTKLRVTASGDELTADELDRLLASAERVVRHASVAIKTGAIEKIAESYERNTKLEGQLAAEVIGRVLDAFARGVGLDLEPVHRVRFQQELREWALESATLALSTVDSKGSGDDVTVPPPPLAGVAFVTVEPASSPTAQTSSTSANASDGERQRTGATSPSTSRSSASADVPAATVADESNEPLDAELVDEPLDAELVEPSTPPAASPPQPRTGWRPSGLPNPWRYGSPYTRSIG</sequence>
<feature type="compositionally biased region" description="Low complexity" evidence="1">
    <location>
        <begin position="236"/>
        <end position="250"/>
    </location>
</feature>
<reference evidence="3" key="1">
    <citation type="submission" date="2016-10" db="EMBL/GenBank/DDBJ databases">
        <authorList>
            <person name="Varghese N."/>
            <person name="Submissions S."/>
        </authorList>
    </citation>
    <scope>NUCLEOTIDE SEQUENCE [LARGE SCALE GENOMIC DNA]</scope>
    <source>
        <strain evidence="3">CGMCC 4.578</strain>
    </source>
</reference>
<dbReference type="OrthoDB" id="3624790at2"/>
<evidence type="ECO:0000313" key="2">
    <source>
        <dbReference type="EMBL" id="SES42972.1"/>
    </source>
</evidence>
<gene>
    <name evidence="2" type="ORF">SAMN05216195_11424</name>
</gene>
<feature type="compositionally biased region" description="Acidic residues" evidence="1">
    <location>
        <begin position="260"/>
        <end position="278"/>
    </location>
</feature>
<dbReference type="AlphaFoldDB" id="A0A1H9XA17"/>
<protein>
    <submittedName>
        <fullName evidence="2">Uncharacterized protein</fullName>
    </submittedName>
</protein>
<evidence type="ECO:0000256" key="1">
    <source>
        <dbReference type="SAM" id="MobiDB-lite"/>
    </source>
</evidence>
<dbReference type="EMBL" id="FOFT01000014">
    <property type="protein sequence ID" value="SES42972.1"/>
    <property type="molecule type" value="Genomic_DNA"/>
</dbReference>
<feature type="compositionally biased region" description="Pro residues" evidence="1">
    <location>
        <begin position="282"/>
        <end position="292"/>
    </location>
</feature>
<proteinExistence type="predicted"/>